<feature type="compositionally biased region" description="Acidic residues" evidence="1">
    <location>
        <begin position="29"/>
        <end position="50"/>
    </location>
</feature>
<evidence type="ECO:0000256" key="1">
    <source>
        <dbReference type="SAM" id="MobiDB-lite"/>
    </source>
</evidence>
<proteinExistence type="predicted"/>
<gene>
    <name evidence="2" type="ORF">TSUD_146570</name>
</gene>
<keyword evidence="3" id="KW-1185">Reference proteome</keyword>
<accession>A0A2Z6MSE1</accession>
<evidence type="ECO:0000313" key="2">
    <source>
        <dbReference type="EMBL" id="GAU27942.1"/>
    </source>
</evidence>
<dbReference type="EMBL" id="DF973364">
    <property type="protein sequence ID" value="GAU27942.1"/>
    <property type="molecule type" value="Genomic_DNA"/>
</dbReference>
<sequence length="99" mass="11710">MGLEDLANNERVIREFENLSQSILKEEDVYMDDQDDDEEDVEDDEEDPLDELEKKLEKRIVTGVILDLLAYEEYYQEHESAFTPDMIDNPPGYFLINNF</sequence>
<feature type="region of interest" description="Disordered" evidence="1">
    <location>
        <begin position="24"/>
        <end position="50"/>
    </location>
</feature>
<protein>
    <submittedName>
        <fullName evidence="2">Uncharacterized protein</fullName>
    </submittedName>
</protein>
<name>A0A2Z6MSE1_TRISU</name>
<organism evidence="2 3">
    <name type="scientific">Trifolium subterraneum</name>
    <name type="common">Subterranean clover</name>
    <dbReference type="NCBI Taxonomy" id="3900"/>
    <lineage>
        <taxon>Eukaryota</taxon>
        <taxon>Viridiplantae</taxon>
        <taxon>Streptophyta</taxon>
        <taxon>Embryophyta</taxon>
        <taxon>Tracheophyta</taxon>
        <taxon>Spermatophyta</taxon>
        <taxon>Magnoliopsida</taxon>
        <taxon>eudicotyledons</taxon>
        <taxon>Gunneridae</taxon>
        <taxon>Pentapetalae</taxon>
        <taxon>rosids</taxon>
        <taxon>fabids</taxon>
        <taxon>Fabales</taxon>
        <taxon>Fabaceae</taxon>
        <taxon>Papilionoideae</taxon>
        <taxon>50 kb inversion clade</taxon>
        <taxon>NPAAA clade</taxon>
        <taxon>Hologalegina</taxon>
        <taxon>IRL clade</taxon>
        <taxon>Trifolieae</taxon>
        <taxon>Trifolium</taxon>
    </lineage>
</organism>
<dbReference type="Proteomes" id="UP000242715">
    <property type="component" value="Unassembled WGS sequence"/>
</dbReference>
<dbReference type="AlphaFoldDB" id="A0A2Z6MSE1"/>
<evidence type="ECO:0000313" key="3">
    <source>
        <dbReference type="Proteomes" id="UP000242715"/>
    </source>
</evidence>
<reference evidence="3" key="1">
    <citation type="journal article" date="2017" name="Front. Plant Sci.">
        <title>Climate Clever Clovers: New Paradigm to Reduce the Environmental Footprint of Ruminants by Breeding Low Methanogenic Forages Utilizing Haplotype Variation.</title>
        <authorList>
            <person name="Kaur P."/>
            <person name="Appels R."/>
            <person name="Bayer P.E."/>
            <person name="Keeble-Gagnere G."/>
            <person name="Wang J."/>
            <person name="Hirakawa H."/>
            <person name="Shirasawa K."/>
            <person name="Vercoe P."/>
            <person name="Stefanova K."/>
            <person name="Durmic Z."/>
            <person name="Nichols P."/>
            <person name="Revell C."/>
            <person name="Isobe S.N."/>
            <person name="Edwards D."/>
            <person name="Erskine W."/>
        </authorList>
    </citation>
    <scope>NUCLEOTIDE SEQUENCE [LARGE SCALE GENOMIC DNA]</scope>
    <source>
        <strain evidence="3">cv. Daliak</strain>
    </source>
</reference>